<protein>
    <recommendedName>
        <fullName evidence="6">FBD domain-containing protein</fullName>
    </recommendedName>
</protein>
<reference evidence="5" key="1">
    <citation type="submission" date="2024-06" db="EMBL/GenBank/DDBJ databases">
        <authorList>
            <person name="Ryan C."/>
        </authorList>
    </citation>
    <scope>NUCLEOTIDE SEQUENCE [LARGE SCALE GENOMIC DNA]</scope>
</reference>
<feature type="domain" description="F-box/LRR-repeat protein 15/At3g58940/PEG3-like LRR" evidence="3">
    <location>
        <begin position="149"/>
        <end position="280"/>
    </location>
</feature>
<dbReference type="Pfam" id="PF00646">
    <property type="entry name" value="F-box"/>
    <property type="match status" value="1"/>
</dbReference>
<proteinExistence type="predicted"/>
<dbReference type="PANTHER" id="PTHR34709:SF61">
    <property type="entry name" value="OS07G0229100 PROTEIN"/>
    <property type="match status" value="1"/>
</dbReference>
<reference evidence="4 5" key="2">
    <citation type="submission" date="2024-10" db="EMBL/GenBank/DDBJ databases">
        <authorList>
            <person name="Ryan C."/>
        </authorList>
    </citation>
    <scope>NUCLEOTIDE SEQUENCE [LARGE SCALE GENOMIC DNA]</scope>
</reference>
<accession>A0ABC9FM41</accession>
<dbReference type="PANTHER" id="PTHR34709">
    <property type="entry name" value="OS10G0396666 PROTEIN"/>
    <property type="match status" value="1"/>
</dbReference>
<dbReference type="InterPro" id="IPR055411">
    <property type="entry name" value="LRR_FXL15/At3g58940/PEG3-like"/>
</dbReference>
<dbReference type="InterPro" id="IPR036047">
    <property type="entry name" value="F-box-like_dom_sf"/>
</dbReference>
<evidence type="ECO:0000259" key="3">
    <source>
        <dbReference type="Pfam" id="PF24758"/>
    </source>
</evidence>
<organism evidence="4 5">
    <name type="scientific">Urochloa decumbens</name>
    <dbReference type="NCBI Taxonomy" id="240449"/>
    <lineage>
        <taxon>Eukaryota</taxon>
        <taxon>Viridiplantae</taxon>
        <taxon>Streptophyta</taxon>
        <taxon>Embryophyta</taxon>
        <taxon>Tracheophyta</taxon>
        <taxon>Spermatophyta</taxon>
        <taxon>Magnoliopsida</taxon>
        <taxon>Liliopsida</taxon>
        <taxon>Poales</taxon>
        <taxon>Poaceae</taxon>
        <taxon>PACMAD clade</taxon>
        <taxon>Panicoideae</taxon>
        <taxon>Panicodae</taxon>
        <taxon>Paniceae</taxon>
        <taxon>Melinidinae</taxon>
        <taxon>Urochloa</taxon>
    </lineage>
</organism>
<name>A0ABC9FM41_9POAL</name>
<dbReference type="AlphaFoldDB" id="A0ABC9FM41"/>
<dbReference type="InterPro" id="IPR055312">
    <property type="entry name" value="FBL15-like"/>
</dbReference>
<keyword evidence="5" id="KW-1185">Reference proteome</keyword>
<evidence type="ECO:0000313" key="5">
    <source>
        <dbReference type="Proteomes" id="UP001497457"/>
    </source>
</evidence>
<evidence type="ECO:0000259" key="2">
    <source>
        <dbReference type="Pfam" id="PF00646"/>
    </source>
</evidence>
<sequence length="513" mass="57366">MAQRGGEVAAKRTKLSSGDAGGVGEERLSALPDDLLVLILLRLDTAAAAVRTSAFSRRWSRVWALLPELRFDPAPDGRAIRGILDAPEAAALRRISVTTEGARPESAAAWLPAAARRLSGDLVYHNIAAPPMSYEEEEKEAGEAVQLPCFEKATTIELNMGFLGLALPPQGVFARLTGISLRCVRFRSPCELGDVVSWPRCPLLKKLEVHDSRGLDNLVFIDSKSLLLIKLKALRSLRKLILVTPHLQELSVIRIFLHLDEDPSEPVANISAPQLESLEWNEVYDPQHVHLGNLRQVQWLITNYFVVYGSPRSRIVNRHCLRLLQQFQALYSLVLTLVYKQDINDLQCLMGDIAMLPQIRFLHLTVLNQGHAFGASSFHLLRMCTDLRELSFGLHANGNMDAQSTCPSGCICDQPVSWKTEALVLNHLKRVEIFDMRGAEHEVTFVKQLFIWATVLKKLRIRFDYRVSESKAREFCRALAGSSRPETSVEFYMYDVSTSSTYLLAPEGHGTGF</sequence>
<dbReference type="InterPro" id="IPR001810">
    <property type="entry name" value="F-box_dom"/>
</dbReference>
<dbReference type="SUPFAM" id="SSF81383">
    <property type="entry name" value="F-box domain"/>
    <property type="match status" value="1"/>
</dbReference>
<dbReference type="EMBL" id="OZ075116">
    <property type="protein sequence ID" value="CAL5077279.1"/>
    <property type="molecule type" value="Genomic_DNA"/>
</dbReference>
<evidence type="ECO:0000313" key="4">
    <source>
        <dbReference type="EMBL" id="CAL5077279.1"/>
    </source>
</evidence>
<gene>
    <name evidence="4" type="ORF">URODEC1_LOCUS106580</name>
</gene>
<feature type="region of interest" description="Disordered" evidence="1">
    <location>
        <begin position="1"/>
        <end position="23"/>
    </location>
</feature>
<dbReference type="Proteomes" id="UP001497457">
    <property type="component" value="Chromosome 6rd"/>
</dbReference>
<evidence type="ECO:0000256" key="1">
    <source>
        <dbReference type="SAM" id="MobiDB-lite"/>
    </source>
</evidence>
<feature type="domain" description="F-box" evidence="2">
    <location>
        <begin position="28"/>
        <end position="66"/>
    </location>
</feature>
<evidence type="ECO:0008006" key="6">
    <source>
        <dbReference type="Google" id="ProtNLM"/>
    </source>
</evidence>
<dbReference type="Pfam" id="PF24758">
    <property type="entry name" value="LRR_At5g56370"/>
    <property type="match status" value="1"/>
</dbReference>